<feature type="transmembrane region" description="Helical" evidence="2">
    <location>
        <begin position="37"/>
        <end position="54"/>
    </location>
</feature>
<dbReference type="SUPFAM" id="SSF51126">
    <property type="entry name" value="Pectin lyase-like"/>
    <property type="match status" value="1"/>
</dbReference>
<keyword evidence="2" id="KW-0472">Membrane</keyword>
<evidence type="ECO:0000259" key="4">
    <source>
        <dbReference type="Pfam" id="PF25564"/>
    </source>
</evidence>
<evidence type="ECO:0000313" key="6">
    <source>
        <dbReference type="Proteomes" id="UP001064632"/>
    </source>
</evidence>
<name>A0ABY6BB95_9GAMM</name>
<feature type="domain" description="Bacterial Ig-like" evidence="3">
    <location>
        <begin position="1687"/>
        <end position="1768"/>
    </location>
</feature>
<dbReference type="InterPro" id="IPR032109">
    <property type="entry name" value="Big_3_5"/>
</dbReference>
<proteinExistence type="predicted"/>
<dbReference type="Pfam" id="PF25564">
    <property type="entry name" value="DUF7933"/>
    <property type="match status" value="1"/>
</dbReference>
<evidence type="ECO:0000259" key="3">
    <source>
        <dbReference type="Pfam" id="PF16640"/>
    </source>
</evidence>
<dbReference type="RefSeq" id="WP_261692901.1">
    <property type="nucleotide sequence ID" value="NZ_CP104694.1"/>
</dbReference>
<reference evidence="5" key="1">
    <citation type="submission" date="2022-09" db="EMBL/GenBank/DDBJ databases">
        <title>Tahibacter sp. nov., isolated from a fresh water.</title>
        <authorList>
            <person name="Baek J.H."/>
            <person name="Lee J.K."/>
            <person name="Kim J.M."/>
            <person name="Jeon C.O."/>
        </authorList>
    </citation>
    <scope>NUCLEOTIDE SEQUENCE</scope>
    <source>
        <strain evidence="5">W38</strain>
    </source>
</reference>
<keyword evidence="2" id="KW-1133">Transmembrane helix</keyword>
<dbReference type="InterPro" id="IPR011050">
    <property type="entry name" value="Pectin_lyase_fold/virulence"/>
</dbReference>
<protein>
    <submittedName>
        <fullName evidence="5">Uncharacterized protein</fullName>
    </submittedName>
</protein>
<dbReference type="Pfam" id="PF16640">
    <property type="entry name" value="Big_3_5"/>
    <property type="match status" value="1"/>
</dbReference>
<organism evidence="5 6">
    <name type="scientific">Tahibacter amnicola</name>
    <dbReference type="NCBI Taxonomy" id="2976241"/>
    <lineage>
        <taxon>Bacteria</taxon>
        <taxon>Pseudomonadati</taxon>
        <taxon>Pseudomonadota</taxon>
        <taxon>Gammaproteobacteria</taxon>
        <taxon>Lysobacterales</taxon>
        <taxon>Rhodanobacteraceae</taxon>
        <taxon>Tahibacter</taxon>
    </lineage>
</organism>
<dbReference type="InterPro" id="IPR028994">
    <property type="entry name" value="Integrin_alpha_N"/>
</dbReference>
<dbReference type="EMBL" id="CP104694">
    <property type="protein sequence ID" value="UXI65906.1"/>
    <property type="molecule type" value="Genomic_DNA"/>
</dbReference>
<accession>A0ABY6BB95</accession>
<keyword evidence="6" id="KW-1185">Reference proteome</keyword>
<keyword evidence="2" id="KW-0812">Transmembrane</keyword>
<sequence>MKRRIRAGIPALRAAPMRPAVVSTAHRHGLGLRTARIFVYALVALAVVSMLGGSRRPAADATPSAAAKGSASVQAAGRGWPGVVLRDGYAMQRNYRGDRDAVAALRAGDAHPLALASADVDHNGTPDLLASYAVGSTGVVTLQRGNTDAFAPADESIYPRIQQGYDPDSLLPETQSFAVPVAPHFLVSGRFSDGAGVDILVAAKGGGLYLLKGDGAGTFGVAQEIPLPGTVTSLAAGEFRAHDGYTDLAVGVSMADGNALLVFDDAVAGFAKPVLALPMTEPVSAIEFGGMDDDPFTDVIAASGSEVVVVHGWSRKEPADPASRVERIEVAQTVSGLAVGEFTWDRAGRTEIAALTADGTVHLVHGSDLDSRPFTAAETAARNRGMLLPQGNRAGDVETFPSWQPARAAGWTLSQQITARSFSGVSTVAGKPLLRSNLSYRESDDLLLLGESRSTLEFVQQVSAMTWSARNASAEGMLERTTLDVASAPVAVLSLPKKVNGVRDFVVLAAGSAAPVIVPHAPNTTITVDRTDDPSGAGLTAASACTAAGNDCSLRGAFQFANNGANNNTTISLPANTYILSINGTNAGGCDGNAQGDLGANLTMSLVGAGAATTIIRQTGTGPANDGDRVMCMNEPFTLSLIYTFSGVTFVGGRDGTAAGTGAALGGGGIIGGEKSNVLTMTNVVMANNQVTVLGSANLGGGGLQITGGDLNITNSTFGGASAPGAYTDRTSTNTANLQAGSGGGVTFTPSAPQHTAGTGNLTVTGSTFQRNTAAGIGGGGADLLIFAFAAPGGIGTGAATIGTSTFANNQGLGTASGGGVIVESLPTTVATTAFTTNSAGNRGGAIFVGGSSLLLNGATPSVTLSGNTATLGGSSISTSSAVNVAGTNTTIGGDIEIGTGATWTNNAGSTLAPTNVLLTGGTFNMNNSTMNVGGNLTIQPGSVVGSTFNGNTGTVNILGNFVLNAGGAPATTLNAGTGTFNFNGTSAQSITNGTSITFFNLTDSNVTQPLTLNNSLAISGTLNVNGANAILSPVAGAIISGSGTLTGTGTARASRTAPTADFLSQYTLTNKTLTSLNIDYSGANNQTINNTPAYSRLTVSGTGTKTLQGNTVITGSLTIAAATMASGNHTFSLGGNWTNNATFTPGTGTVLFNGSSGTQLLTGNTTFFNLTLNNTGAITHFGNTTTTVGNDLVAAAGTMDGGTSTVTFTGITDNVGAISGAAAKNFHNLQISGPAAITHNTGANITIEGNYTNGGTFNQGAGLTTIFDVDNSADGAHTLAGGGTTTFGNVTINGSNTVNAGTHSFNVGGAGFAVAGTFTGNASTAAFNGAVAQSITGDGSKNFSGLLINNANGVQVTNSAAPVDATVGGLLTLSTDLTVATDAILQQSGTSDGIADVLGTVRRSDLGTTPRHFGNPGNAVTINTGTPPSQLDFHLAKAAPSPFAAGVKVVPRQITLTPVGGASMSATVALRYTDPGELSAAGITESRLGLWKNIASAWTVQGGTVDAANNTVSHSGITSFSQWAIAEMADLTLAKSNSVSGTAVVGQGWNWTLSASNAGSPATFSTGQTILSDALPNSGLIYGTPTVQNVSNVTGAGNISCAIASNDLTCTATGAVTFNSDVGVSSFDVVLPATPQSAGTYVNPRSASGARIDPLTVVVESSEGNNAPADNTVTVTKASTTTTISSAAPDPSQVGAAVTVQWAVAVSVPGAVGTALSGNVTVSDGTDSCSAAVSAGQCAVTLTTAGTRSLTATYAGDGNYNGSTSGSESHLVMASPTLTKGFAPASIPFGANAVVTLTLSNSNSTALTNAAFGDVLSNMSATGGAVTGTCAGIAPVTLAPGATVLAFTGATIPASGSCTVVFSVTSSTAGNHPNTTSGITTTETPTAGPPSNTATLTVGDVIFANGFQ</sequence>
<dbReference type="SUPFAM" id="SSF69318">
    <property type="entry name" value="Integrin alpha N-terminal domain"/>
    <property type="match status" value="1"/>
</dbReference>
<feature type="region of interest" description="Disordered" evidence="1">
    <location>
        <begin position="1872"/>
        <end position="1893"/>
    </location>
</feature>
<evidence type="ECO:0000256" key="1">
    <source>
        <dbReference type="SAM" id="MobiDB-lite"/>
    </source>
</evidence>
<dbReference type="Proteomes" id="UP001064632">
    <property type="component" value="Chromosome"/>
</dbReference>
<feature type="domain" description="DUF7933" evidence="4">
    <location>
        <begin position="1777"/>
        <end position="1899"/>
    </location>
</feature>
<evidence type="ECO:0000313" key="5">
    <source>
        <dbReference type="EMBL" id="UXI65906.1"/>
    </source>
</evidence>
<evidence type="ECO:0000256" key="2">
    <source>
        <dbReference type="SAM" id="Phobius"/>
    </source>
</evidence>
<feature type="compositionally biased region" description="Low complexity" evidence="1">
    <location>
        <begin position="1872"/>
        <end position="1891"/>
    </location>
</feature>
<gene>
    <name evidence="5" type="ORF">N4264_14190</name>
</gene>
<dbReference type="InterPro" id="IPR057693">
    <property type="entry name" value="DUF7933"/>
</dbReference>